<evidence type="ECO:0000313" key="3">
    <source>
        <dbReference type="Proteomes" id="UP001165583"/>
    </source>
</evidence>
<dbReference type="InterPro" id="IPR042281">
    <property type="entry name" value="GpdQ_beta-strand"/>
</dbReference>
<dbReference type="PANTHER" id="PTHR43143:SF1">
    <property type="entry name" value="SERINE_THREONINE-PROTEIN PHOSPHATASE CPPED1"/>
    <property type="match status" value="1"/>
</dbReference>
<organism evidence="2 3">
    <name type="scientific">Novosphingobium mangrovi</name>
    <name type="common">ex Huang et al. 2023</name>
    <dbReference type="NCBI Taxonomy" id="2976432"/>
    <lineage>
        <taxon>Bacteria</taxon>
        <taxon>Pseudomonadati</taxon>
        <taxon>Pseudomonadota</taxon>
        <taxon>Alphaproteobacteria</taxon>
        <taxon>Sphingomonadales</taxon>
        <taxon>Sphingomonadaceae</taxon>
        <taxon>Novosphingobium</taxon>
    </lineage>
</organism>
<dbReference type="Proteomes" id="UP001165583">
    <property type="component" value="Unassembled WGS sequence"/>
</dbReference>
<dbReference type="RefSeq" id="WP_260047563.1">
    <property type="nucleotide sequence ID" value="NZ_JANZXA010000015.1"/>
</dbReference>
<dbReference type="Gene3D" id="3.30.750.180">
    <property type="entry name" value="GpdQ, beta-strand dimerisation domain"/>
    <property type="match status" value="1"/>
</dbReference>
<dbReference type="InterPro" id="IPR051918">
    <property type="entry name" value="STPP_CPPED1"/>
</dbReference>
<dbReference type="InterPro" id="IPR029052">
    <property type="entry name" value="Metallo-depent_PP-like"/>
</dbReference>
<name>A0ABT2I9U3_9SPHN</name>
<dbReference type="Gene3D" id="3.60.21.40">
    <property type="entry name" value="GpdQ, catalytic alpha/beta sandwich domain"/>
    <property type="match status" value="1"/>
</dbReference>
<comment type="caution">
    <text evidence="2">The sequence shown here is derived from an EMBL/GenBank/DDBJ whole genome shotgun (WGS) entry which is preliminary data.</text>
</comment>
<evidence type="ECO:0000259" key="1">
    <source>
        <dbReference type="Pfam" id="PF00149"/>
    </source>
</evidence>
<protein>
    <submittedName>
        <fullName evidence="2">Metallophosphoesterase</fullName>
    </submittedName>
</protein>
<dbReference type="InterPro" id="IPR042283">
    <property type="entry name" value="GpdQ_catalytic"/>
</dbReference>
<accession>A0ABT2I9U3</accession>
<dbReference type="InterPro" id="IPR004843">
    <property type="entry name" value="Calcineurin-like_PHP"/>
</dbReference>
<feature type="domain" description="Calcineurin-like phosphoesterase" evidence="1">
    <location>
        <begin position="1"/>
        <end position="193"/>
    </location>
</feature>
<gene>
    <name evidence="2" type="ORF">NZK81_18455</name>
</gene>
<dbReference type="PANTHER" id="PTHR43143">
    <property type="entry name" value="METALLOPHOSPHOESTERASE, CALCINEURIN SUPERFAMILY"/>
    <property type="match status" value="1"/>
</dbReference>
<sequence length="284" mass="31209">MLIAQVTDIHIGFDPGNADEYNMQRFKAVLRRMESGPNRPDLLLLTGDLTENGDPASYERLAQALADCSFPVWPLAGNHDLREPLLAAFPAVSSDDGFVHYAIDLPGLRILAIDTLEVGRHGGGFCEARAAWLSRELAAHPEVPTVIAMHHPPFESGIAWLDCDAREPWIARFAEAIAGHRQVRSIMAGHLHRTIHTAWEGTALTVCASTAPLVALDLNPVDPDQPDGRDMITDELPVYALHRWDGTRLVTHVESVGGHGVLARYDENLQAVVRMIEAEHPRNA</sequence>
<dbReference type="EMBL" id="JANZXA010000015">
    <property type="protein sequence ID" value="MCT2401539.1"/>
    <property type="molecule type" value="Genomic_DNA"/>
</dbReference>
<dbReference type="SUPFAM" id="SSF56300">
    <property type="entry name" value="Metallo-dependent phosphatases"/>
    <property type="match status" value="1"/>
</dbReference>
<keyword evidence="3" id="KW-1185">Reference proteome</keyword>
<reference evidence="2" key="1">
    <citation type="submission" date="2022-09" db="EMBL/GenBank/DDBJ databases">
        <title>Novosphingobium sp. Nov., a polycyclic aromatic hydrocarbon-degrading bacterium isolated form mangrove sediments in HongKong.</title>
        <authorList>
            <person name="Hu Z."/>
        </authorList>
    </citation>
    <scope>NUCLEOTIDE SEQUENCE</scope>
    <source>
        <strain evidence="2">HK4-1</strain>
    </source>
</reference>
<evidence type="ECO:0000313" key="2">
    <source>
        <dbReference type="EMBL" id="MCT2401539.1"/>
    </source>
</evidence>
<dbReference type="Pfam" id="PF00149">
    <property type="entry name" value="Metallophos"/>
    <property type="match status" value="1"/>
</dbReference>
<proteinExistence type="predicted"/>